<sequence>MAAAFAALVSLQNNLRLIHNHPNHTFPFEDEQILSLRRSVCFLIDFMESYDNSHGVRRETAEALEIRIARAAQVAEDVIEAHMVDQIRCGKTRPSRFLLDLQKVALGMDYMKRKASNVKARSGMLDPPPHSSSSSSAAAAQSTPLPTSSMVGFDDILLKLLDLLTGVPLSRRVIPIQGMGGMGKTTLAINAFQHPCIVQHFDVCLWATISQEYSIQKILAQLLSCMRRSTSGTVGEMRERLYKSLYGLRYLIVLDDMWTLEAWDDMNVKFLFPDTNDGSRVVVTTRNANVAKHLSDCRVAMSFLDEDSSWYLFCQNAFAKQQGCPPELEETAKKIVARCKGLPLAIVVVGGHLRKSPTILVYWENVAQSILYSTGNDEQCLNVLSLSYRYLPAHLKPCFLLLGAYPEDAKIYAHDVLKIWIAEGFIQHSNTCILEEVATQYLRDLFMRNLILVDRYDYKGVYRFKVHDLVRELCLQTAKKEEFLYVFETSGAIITRERRVVTSLTSESILQQVNLRYLNVDLVYIPRPVLYYLPSSISFLWNLQILTIIVPDQSKVIAPYGIWEMLQLRQIEVDTICLIEPLPADQANQLVMRNLYTLFKVENFRLSEEVCKRIPNVRELQLSYCDEVSWYYCPRNLGCFHQLQNLALKFDGNSKWREFAKSLAFPSSLRVLHLNGCGVDWEELTMMVGSLPHLEKLLLLRNSVIGSVWTPVEGKFCHLKFLIIYACHDLVCWNADNSHFPVLRHLYLRNLSKLIEFPSGIGEIATLEHIDMRFCSASSTISAMRTLAEQVELANESLRLTVYFRGDEETMESFKNEVREEGLTSSTNLSLHLLSSK</sequence>
<keyword evidence="6" id="KW-0381">Hypersensitive response</keyword>
<evidence type="ECO:0000256" key="8">
    <source>
        <dbReference type="ARBA" id="ARBA00022741"/>
    </source>
</evidence>
<keyword evidence="8" id="KW-0547">Nucleotide-binding</keyword>
<evidence type="ECO:0000313" key="15">
    <source>
        <dbReference type="Proteomes" id="UP001567538"/>
    </source>
</evidence>
<evidence type="ECO:0000256" key="2">
    <source>
        <dbReference type="ARBA" id="ARBA00004496"/>
    </source>
</evidence>
<keyword evidence="4" id="KW-0963">Cytoplasm</keyword>
<keyword evidence="15" id="KW-1185">Reference proteome</keyword>
<evidence type="ECO:0000256" key="10">
    <source>
        <dbReference type="ARBA" id="ARBA00022840"/>
    </source>
</evidence>
<dbReference type="Gene3D" id="1.10.8.430">
    <property type="entry name" value="Helical domain of apoptotic protease-activating factors"/>
    <property type="match status" value="1"/>
</dbReference>
<evidence type="ECO:0000259" key="13">
    <source>
        <dbReference type="Pfam" id="PF23559"/>
    </source>
</evidence>
<dbReference type="PRINTS" id="PR00364">
    <property type="entry name" value="DISEASERSIST"/>
</dbReference>
<dbReference type="InterPro" id="IPR027417">
    <property type="entry name" value="P-loop_NTPase"/>
</dbReference>
<dbReference type="SUPFAM" id="SSF52058">
    <property type="entry name" value="L domain-like"/>
    <property type="match status" value="1"/>
</dbReference>
<feature type="domain" description="Disease resistance protein winged helix" evidence="13">
    <location>
        <begin position="405"/>
        <end position="473"/>
    </location>
</feature>
<reference evidence="14 15" key="1">
    <citation type="submission" date="2024-06" db="EMBL/GenBank/DDBJ databases">
        <title>A chromosome level genome sequence of Diviner's sage (Salvia divinorum).</title>
        <authorList>
            <person name="Ford S.A."/>
            <person name="Ro D.-K."/>
            <person name="Ness R.W."/>
            <person name="Phillips M.A."/>
        </authorList>
    </citation>
    <scope>NUCLEOTIDE SEQUENCE [LARGE SCALE GENOMIC DNA]</scope>
    <source>
        <strain evidence="14">SAF-2024a</strain>
        <tissue evidence="14">Leaf</tissue>
    </source>
</reference>
<evidence type="ECO:0000256" key="7">
    <source>
        <dbReference type="ARBA" id="ARBA00022737"/>
    </source>
</evidence>
<dbReference type="Gene3D" id="1.20.5.4130">
    <property type="match status" value="1"/>
</dbReference>
<evidence type="ECO:0000256" key="3">
    <source>
        <dbReference type="ARBA" id="ARBA00008894"/>
    </source>
</evidence>
<dbReference type="PANTHER" id="PTHR23155:SF1152">
    <property type="entry name" value="AAA+ ATPASE DOMAIN-CONTAINING PROTEIN"/>
    <property type="match status" value="1"/>
</dbReference>
<comment type="function">
    <text evidence="1">Confers resistance to late blight (Phytophthora infestans) races carrying the avirulence gene Avr1. Resistance proteins guard the plant against pathogens that contain an appropriate avirulence protein via an indirect interaction with this avirulence protein. That triggers a defense system including the hypersensitive response, which restricts the pathogen growth.</text>
</comment>
<dbReference type="InterPro" id="IPR036388">
    <property type="entry name" value="WH-like_DNA-bd_sf"/>
</dbReference>
<keyword evidence="5" id="KW-0433">Leucine-rich repeat</keyword>
<organism evidence="14 15">
    <name type="scientific">Salvia divinorum</name>
    <name type="common">Maria pastora</name>
    <name type="synonym">Diviner's sage</name>
    <dbReference type="NCBI Taxonomy" id="28513"/>
    <lineage>
        <taxon>Eukaryota</taxon>
        <taxon>Viridiplantae</taxon>
        <taxon>Streptophyta</taxon>
        <taxon>Embryophyta</taxon>
        <taxon>Tracheophyta</taxon>
        <taxon>Spermatophyta</taxon>
        <taxon>Magnoliopsida</taxon>
        <taxon>eudicotyledons</taxon>
        <taxon>Gunneridae</taxon>
        <taxon>Pentapetalae</taxon>
        <taxon>asterids</taxon>
        <taxon>lamiids</taxon>
        <taxon>Lamiales</taxon>
        <taxon>Lamiaceae</taxon>
        <taxon>Nepetoideae</taxon>
        <taxon>Mentheae</taxon>
        <taxon>Salviinae</taxon>
        <taxon>Salvia</taxon>
        <taxon>Salvia subgen. Calosphace</taxon>
    </lineage>
</organism>
<dbReference type="GO" id="GO:0005737">
    <property type="term" value="C:cytoplasm"/>
    <property type="evidence" value="ECO:0007669"/>
    <property type="project" value="UniProtKB-SubCell"/>
</dbReference>
<dbReference type="FunFam" id="1.10.10.10:FF:000322">
    <property type="entry name" value="Probable disease resistance protein At1g63360"/>
    <property type="match status" value="1"/>
</dbReference>
<dbReference type="GO" id="GO:0051607">
    <property type="term" value="P:defense response to virus"/>
    <property type="evidence" value="ECO:0007669"/>
    <property type="project" value="UniProtKB-ARBA"/>
</dbReference>
<dbReference type="GO" id="GO:0005524">
    <property type="term" value="F:ATP binding"/>
    <property type="evidence" value="ECO:0007669"/>
    <property type="project" value="UniProtKB-KW"/>
</dbReference>
<evidence type="ECO:0000256" key="1">
    <source>
        <dbReference type="ARBA" id="ARBA00002074"/>
    </source>
</evidence>
<accession>A0ABD1HHN5</accession>
<dbReference type="Pfam" id="PF23559">
    <property type="entry name" value="WHD_DRP"/>
    <property type="match status" value="1"/>
</dbReference>
<dbReference type="EMBL" id="JBEAFC010000005">
    <property type="protein sequence ID" value="KAL1555797.1"/>
    <property type="molecule type" value="Genomic_DNA"/>
</dbReference>
<dbReference type="FunFam" id="3.40.50.300:FF:001091">
    <property type="entry name" value="Probable disease resistance protein At1g61300"/>
    <property type="match status" value="1"/>
</dbReference>
<dbReference type="SUPFAM" id="SSF52540">
    <property type="entry name" value="P-loop containing nucleoside triphosphate hydrolases"/>
    <property type="match status" value="1"/>
</dbReference>
<feature type="compositionally biased region" description="Low complexity" evidence="11">
    <location>
        <begin position="131"/>
        <end position="143"/>
    </location>
</feature>
<dbReference type="Gene3D" id="3.40.50.300">
    <property type="entry name" value="P-loop containing nucleotide triphosphate hydrolases"/>
    <property type="match status" value="1"/>
</dbReference>
<evidence type="ECO:0000256" key="5">
    <source>
        <dbReference type="ARBA" id="ARBA00022614"/>
    </source>
</evidence>
<feature type="region of interest" description="Disordered" evidence="11">
    <location>
        <begin position="118"/>
        <end position="143"/>
    </location>
</feature>
<dbReference type="GO" id="GO:0009626">
    <property type="term" value="P:plant-type hypersensitive response"/>
    <property type="evidence" value="ECO:0007669"/>
    <property type="project" value="UniProtKB-KW"/>
</dbReference>
<comment type="subcellular location">
    <subcellularLocation>
        <location evidence="2">Cytoplasm</location>
    </subcellularLocation>
</comment>
<comment type="caution">
    <text evidence="14">The sequence shown here is derived from an EMBL/GenBank/DDBJ whole genome shotgun (WGS) entry which is preliminary data.</text>
</comment>
<comment type="similarity">
    <text evidence="3">Belongs to the disease resistance NB-LRR family.</text>
</comment>
<dbReference type="PANTHER" id="PTHR23155">
    <property type="entry name" value="DISEASE RESISTANCE PROTEIN RP"/>
    <property type="match status" value="1"/>
</dbReference>
<dbReference type="Pfam" id="PF00931">
    <property type="entry name" value="NB-ARC"/>
    <property type="match status" value="1"/>
</dbReference>
<dbReference type="InterPro" id="IPR002182">
    <property type="entry name" value="NB-ARC"/>
</dbReference>
<dbReference type="Gene3D" id="1.10.10.10">
    <property type="entry name" value="Winged helix-like DNA-binding domain superfamily/Winged helix DNA-binding domain"/>
    <property type="match status" value="1"/>
</dbReference>
<keyword evidence="9" id="KW-0611">Plant defense</keyword>
<dbReference type="InterPro" id="IPR032675">
    <property type="entry name" value="LRR_dom_sf"/>
</dbReference>
<evidence type="ECO:0000256" key="11">
    <source>
        <dbReference type="SAM" id="MobiDB-lite"/>
    </source>
</evidence>
<evidence type="ECO:0000259" key="12">
    <source>
        <dbReference type="Pfam" id="PF00931"/>
    </source>
</evidence>
<dbReference type="InterPro" id="IPR058922">
    <property type="entry name" value="WHD_DRP"/>
</dbReference>
<dbReference type="Gene3D" id="3.80.10.10">
    <property type="entry name" value="Ribonuclease Inhibitor"/>
    <property type="match status" value="1"/>
</dbReference>
<dbReference type="Proteomes" id="UP001567538">
    <property type="component" value="Unassembled WGS sequence"/>
</dbReference>
<dbReference type="InterPro" id="IPR044974">
    <property type="entry name" value="Disease_R_plants"/>
</dbReference>
<proteinExistence type="inferred from homology"/>
<evidence type="ECO:0000256" key="4">
    <source>
        <dbReference type="ARBA" id="ARBA00022490"/>
    </source>
</evidence>
<keyword evidence="10" id="KW-0067">ATP-binding</keyword>
<protein>
    <submittedName>
        <fullName evidence="14">Late blight resistance protein R1B-23 isoform X1</fullName>
    </submittedName>
</protein>
<feature type="domain" description="NB-ARC" evidence="12">
    <location>
        <begin position="171"/>
        <end position="321"/>
    </location>
</feature>
<keyword evidence="7" id="KW-0677">Repeat</keyword>
<evidence type="ECO:0000256" key="9">
    <source>
        <dbReference type="ARBA" id="ARBA00022821"/>
    </source>
</evidence>
<gene>
    <name evidence="14" type="ORF">AAHA92_11496</name>
</gene>
<evidence type="ECO:0000256" key="6">
    <source>
        <dbReference type="ARBA" id="ARBA00022667"/>
    </source>
</evidence>
<dbReference type="InterPro" id="IPR042197">
    <property type="entry name" value="Apaf_helical"/>
</dbReference>
<evidence type="ECO:0000313" key="14">
    <source>
        <dbReference type="EMBL" id="KAL1555797.1"/>
    </source>
</evidence>
<name>A0ABD1HHN5_SALDI</name>
<dbReference type="AlphaFoldDB" id="A0ABD1HHN5"/>